<dbReference type="EMBL" id="BPUS01000022">
    <property type="protein sequence ID" value="GJH29425.1"/>
    <property type="molecule type" value="Genomic_DNA"/>
</dbReference>
<dbReference type="InterPro" id="IPR035093">
    <property type="entry name" value="RelE/ParE_toxin_dom_sf"/>
</dbReference>
<dbReference type="Gene3D" id="3.30.2310.20">
    <property type="entry name" value="RelE-like"/>
    <property type="match status" value="1"/>
</dbReference>
<comment type="similarity">
    <text evidence="1">Belongs to the RelE toxin family.</text>
</comment>
<name>A0AA37IGP1_9BURK</name>
<evidence type="ECO:0000313" key="3">
    <source>
        <dbReference type="EMBL" id="GJH29425.1"/>
    </source>
</evidence>
<accession>A0AA37IGP1</accession>
<organism evidence="3 4">
    <name type="scientific">Caballeronia novacaledonica</name>
    <dbReference type="NCBI Taxonomy" id="1544861"/>
    <lineage>
        <taxon>Bacteria</taxon>
        <taxon>Pseudomonadati</taxon>
        <taxon>Pseudomonadota</taxon>
        <taxon>Betaproteobacteria</taxon>
        <taxon>Burkholderiales</taxon>
        <taxon>Burkholderiaceae</taxon>
        <taxon>Caballeronia</taxon>
    </lineage>
</organism>
<protein>
    <submittedName>
        <fullName evidence="3">Type II toxin-antitoxin system RelE/ParE family toxin</fullName>
    </submittedName>
</protein>
<dbReference type="Proteomes" id="UP001055111">
    <property type="component" value="Unassembled WGS sequence"/>
</dbReference>
<sequence>MIVDWRPRAVRRLDKLHSNLSEESFLAADAVFDTIVAAAATLPNHPHAYREGRVPYTREMVVLPNCIIVYRVKRDRILIVNVLHARKRFP</sequence>
<proteinExistence type="inferred from homology"/>
<evidence type="ECO:0000256" key="1">
    <source>
        <dbReference type="ARBA" id="ARBA00006226"/>
    </source>
</evidence>
<evidence type="ECO:0000256" key="2">
    <source>
        <dbReference type="ARBA" id="ARBA00022649"/>
    </source>
</evidence>
<evidence type="ECO:0000313" key="4">
    <source>
        <dbReference type="Proteomes" id="UP001055111"/>
    </source>
</evidence>
<reference evidence="3" key="1">
    <citation type="submission" date="2022-09" db="EMBL/GenBank/DDBJ databases">
        <title>Isolation and characterization of 3-chlorobenzoate degrading bacteria from soils in Shizuoka.</title>
        <authorList>
            <person name="Ifat A."/>
            <person name="Ogawa N."/>
            <person name="Kimbara K."/>
            <person name="Moriuchi R."/>
            <person name="Dohra H."/>
            <person name="Shintani M."/>
        </authorList>
    </citation>
    <scope>NUCLEOTIDE SEQUENCE</scope>
    <source>
        <strain evidence="3">19CS4-2</strain>
    </source>
</reference>
<dbReference type="RefSeq" id="WP_238216742.1">
    <property type="nucleotide sequence ID" value="NZ_BPUS01000022.1"/>
</dbReference>
<dbReference type="InterPro" id="IPR051803">
    <property type="entry name" value="TA_system_RelE-like_toxin"/>
</dbReference>
<dbReference type="InterPro" id="IPR007712">
    <property type="entry name" value="RelE/ParE_toxin"/>
</dbReference>
<dbReference type="Pfam" id="PF05016">
    <property type="entry name" value="ParE_toxin"/>
    <property type="match status" value="1"/>
</dbReference>
<dbReference type="PANTHER" id="PTHR33755">
    <property type="entry name" value="TOXIN PARE1-RELATED"/>
    <property type="match status" value="1"/>
</dbReference>
<gene>
    <name evidence="3" type="ORF">CBA19CS42_32935</name>
</gene>
<keyword evidence="2" id="KW-1277">Toxin-antitoxin system</keyword>
<dbReference type="AlphaFoldDB" id="A0AA37IGP1"/>
<comment type="caution">
    <text evidence="3">The sequence shown here is derived from an EMBL/GenBank/DDBJ whole genome shotgun (WGS) entry which is preliminary data.</text>
</comment>